<accession>A0ABQ9IGU8</accession>
<feature type="region of interest" description="Disordered" evidence="1">
    <location>
        <begin position="1143"/>
        <end position="1168"/>
    </location>
</feature>
<feature type="region of interest" description="Disordered" evidence="1">
    <location>
        <begin position="617"/>
        <end position="649"/>
    </location>
</feature>
<dbReference type="Proteomes" id="UP001159363">
    <property type="component" value="Chromosome 1"/>
</dbReference>
<gene>
    <name evidence="2" type="ORF">PR048_000413</name>
</gene>
<feature type="region of interest" description="Disordered" evidence="1">
    <location>
        <begin position="150"/>
        <end position="176"/>
    </location>
</feature>
<proteinExistence type="predicted"/>
<feature type="region of interest" description="Disordered" evidence="1">
    <location>
        <begin position="242"/>
        <end position="289"/>
    </location>
</feature>
<keyword evidence="3" id="KW-1185">Reference proteome</keyword>
<comment type="caution">
    <text evidence="2">The sequence shown here is derived from an EMBL/GenBank/DDBJ whole genome shotgun (WGS) entry which is preliminary data.</text>
</comment>
<feature type="compositionally biased region" description="Basic and acidic residues" evidence="1">
    <location>
        <begin position="257"/>
        <end position="289"/>
    </location>
</feature>
<evidence type="ECO:0000256" key="1">
    <source>
        <dbReference type="SAM" id="MobiDB-lite"/>
    </source>
</evidence>
<evidence type="ECO:0000313" key="2">
    <source>
        <dbReference type="EMBL" id="KAJ8895088.1"/>
    </source>
</evidence>
<organism evidence="2 3">
    <name type="scientific">Dryococelus australis</name>
    <dbReference type="NCBI Taxonomy" id="614101"/>
    <lineage>
        <taxon>Eukaryota</taxon>
        <taxon>Metazoa</taxon>
        <taxon>Ecdysozoa</taxon>
        <taxon>Arthropoda</taxon>
        <taxon>Hexapoda</taxon>
        <taxon>Insecta</taxon>
        <taxon>Pterygota</taxon>
        <taxon>Neoptera</taxon>
        <taxon>Polyneoptera</taxon>
        <taxon>Phasmatodea</taxon>
        <taxon>Verophasmatodea</taxon>
        <taxon>Anareolatae</taxon>
        <taxon>Phasmatidae</taxon>
        <taxon>Eurycanthinae</taxon>
        <taxon>Dryococelus</taxon>
    </lineage>
</organism>
<name>A0ABQ9IGU8_9NEOP</name>
<evidence type="ECO:0000313" key="3">
    <source>
        <dbReference type="Proteomes" id="UP001159363"/>
    </source>
</evidence>
<dbReference type="EMBL" id="JARBHB010000001">
    <property type="protein sequence ID" value="KAJ8895088.1"/>
    <property type="molecule type" value="Genomic_DNA"/>
</dbReference>
<sequence>MKQQNFQPCTEVRLLASHQGEPGSNPDEVAPGFPRVGNRARQCHWSMSFLGDLPFPLPFIPALLHNHLASASSALKTSMLRAAQVSYTRKLPAILLRKPESLNQAAVRNVFCWATLRSDLPADCSGNYDVKKGTAVGGGRGGAATRLFIPHQSPLGNEGNRPQVNVGHDRTTDRGLSYSESGLRLRQVSGNSPPEGLATRVIHSNSDTVHSRLSQLIRRACVAVGLTSNLLRSCDMQPIMVQRDGRGAAAGMQGRGETGDRRENPADQRQRPERCSRGKIREQPRRESSPVRLVGQCAIGCSRARLTANVRAMRSLPDYDSRFFSRGDDRGQSDKSFLSITKCWYYYGGMELSAWRQLAKGGSDTSLSDATGEENFREISVSQLEVLILPNRGRAFLYAMSLASSKSKSCSEAKRKSCRNATYELHNGNNSTDESHQANRVQFLAGSPDLRKWKSWWSMPLVGGFSRGPPVSPTPSFRRRSAFTPITLILNPDNYIYGNNSGVCDGNSARTIEKNDPASRVVTCCEVLQVGTSGQSGVGEKLNVLRPLTRERRGAHYTRAVTSTQLLRLSDRLEGDNWASVLHEVVKHRVDQWLKSPTIRYSTEQNTAYLATVHHKPLVEKDREKEKAREKDKGVAESSEPAEVQRSRMSSTDGMQWCGYQGSVLYSTRINVKLSVHITIAEQKAKSSLVVVAEQVLYRRRTPLRLIQGKEVMLGDMHRRKRDWAAVASDWGDCLPKSTDPPFTCKTHTNILQRFSAYHIGNMMYIRVQNAACPMDRRLPICFWLQFVRIPFVVRSDGISACRKRSEMKIQLFEKCVIEPMRLAYEMTNTMAEVGEEMLNYVQGNIQRTGGGHWISDETPVRQNVVDPYCGQLVRLFPIIPLEQRYVALRRRRVRCAKFWRRDDREGKGTTTPSQTACSTDRSLHICETVKYSLSHRIASHRNASLYCGTSFPKGISRLLRYKNVAMQPCKIRNCGYRWPDMPISVSFCWRWPDEERCRAQSDDGLYRGVVVTYSAPINGRWRGVCATGLSQSRSCPGSIFEGVIRQAVQLRPDHIIILYVSRGAAVVKWSDHSRLSPKRTWFDSRGGVAPGFSQVGIVWDDAACKVWSGDEMKGRGKREIPEKYPPTNGIVRHVSQRRQSQVIEEDRRGIAHEDEEEGGGGWPGSEARERLGRHCNAHQVRHRLYVQRYELPCDVFVVLDVSIGTELGFRLALHCLERLRIK</sequence>
<feature type="compositionally biased region" description="Basic and acidic residues" evidence="1">
    <location>
        <begin position="617"/>
        <end position="635"/>
    </location>
</feature>
<protein>
    <submittedName>
        <fullName evidence="2">Uncharacterized protein</fullName>
    </submittedName>
</protein>
<reference evidence="2 3" key="1">
    <citation type="submission" date="2023-02" db="EMBL/GenBank/DDBJ databases">
        <title>LHISI_Scaffold_Assembly.</title>
        <authorList>
            <person name="Stuart O.P."/>
            <person name="Cleave R."/>
            <person name="Magrath M.J.L."/>
            <person name="Mikheyev A.S."/>
        </authorList>
    </citation>
    <scope>NUCLEOTIDE SEQUENCE [LARGE SCALE GENOMIC DNA]</scope>
    <source>
        <strain evidence="2">Daus_M_001</strain>
        <tissue evidence="2">Leg muscle</tissue>
    </source>
</reference>